<dbReference type="Pfam" id="PF25603">
    <property type="entry name" value="SPT23_MGA2_DBD"/>
    <property type="match status" value="1"/>
</dbReference>
<feature type="compositionally biased region" description="Basic residues" evidence="3">
    <location>
        <begin position="240"/>
        <end position="250"/>
    </location>
</feature>
<feature type="compositionally biased region" description="Polar residues" evidence="3">
    <location>
        <begin position="401"/>
        <end position="421"/>
    </location>
</feature>
<feature type="region of interest" description="Disordered" evidence="3">
    <location>
        <begin position="843"/>
        <end position="907"/>
    </location>
</feature>
<dbReference type="OrthoDB" id="71307at2759"/>
<evidence type="ECO:0000313" key="6">
    <source>
        <dbReference type="Proteomes" id="UP000789342"/>
    </source>
</evidence>
<comment type="caution">
    <text evidence="5">The sequence shown here is derived from an EMBL/GenBank/DDBJ whole genome shotgun (WGS) entry which is preliminary data.</text>
</comment>
<dbReference type="CDD" id="cd00102">
    <property type="entry name" value="IPT"/>
    <property type="match status" value="1"/>
</dbReference>
<dbReference type="AlphaFoldDB" id="A0A9N9BZW5"/>
<dbReference type="SMART" id="SM00429">
    <property type="entry name" value="IPT"/>
    <property type="match status" value="1"/>
</dbReference>
<proteinExistence type="predicted"/>
<feature type="region of interest" description="Disordered" evidence="3">
    <location>
        <begin position="240"/>
        <end position="266"/>
    </location>
</feature>
<dbReference type="SUPFAM" id="SSF48403">
    <property type="entry name" value="Ankyrin repeat"/>
    <property type="match status" value="1"/>
</dbReference>
<gene>
    <name evidence="5" type="ORF">AMORRO_LOCUS6978</name>
</gene>
<dbReference type="GO" id="GO:0006357">
    <property type="term" value="P:regulation of transcription by RNA polymerase II"/>
    <property type="evidence" value="ECO:0007669"/>
    <property type="project" value="TreeGrafter"/>
</dbReference>
<dbReference type="PROSITE" id="PS50088">
    <property type="entry name" value="ANK_REPEAT"/>
    <property type="match status" value="2"/>
</dbReference>
<feature type="compositionally biased region" description="Low complexity" evidence="3">
    <location>
        <begin position="367"/>
        <end position="377"/>
    </location>
</feature>
<feature type="non-terminal residue" evidence="5">
    <location>
        <position position="1"/>
    </location>
</feature>
<keyword evidence="6" id="KW-1185">Reference proteome</keyword>
<sequence>MPMNNILLQDDHMPSSPEEIPHDNTSTLLDPKLEVIDSNTPLFFMPQPPLDNRPSETASQSSHLHQTVFNSMPLGDMHQINTFMSSPFSTGITNFTQNSANYLEFIDGNDSIIETTNITSTEADRQCQMQDISDKGLQIRVLGVSQSGAKSRVETQIKLCLQLVTDKGEKVPLWSHLRLPEYMVAKEKLKTKNARNHPDHAMNISEKGVLNLEATVVCASEMPKKVLTCLGCVQRERKRSQRKKENKHSKANANATPSNDEANKPMDLDDEKTMQLEQRKILLFNCSEIVDFSSGDTILPTRITCYCRHHNEKVGFCIYFVMKDYAGTVIACGMSPPIMITDDHKSSKTKVGVGRKNRRSEYDRRNSAVPSNSSNASKHNDQSARSSPTPSNSTETNSRSIIPTNIDSSDMPSSPVSIVPTQNSNLSLQAPIIKQEENNSITQQMQLQSSTYQLSPPPISPISPISPVTPLTASIPNTPNSPSVAYSIATMSPTTIGNLSPIYQQQQLHQSIGNGNRFGVANTHQGGGGPVRLHVSHHQNNIPRRSFYHTGGNSSVIYQSNGFLLPRISRLIPSEGPTYGGVEVTVLGSNFYEGLTCVFGDTPAAPTQYWSPNTLVCLLPPCPTPGPVPVSFKEHPINLLENPEQEVIFFAYIDALMELALQVVGMKMTGKIEDARNIAMRIVGGADDSSNSGGGNANGNMNGINLSSYARQISTSSNNLEEHIIATISLMDAIETEFNSLSLQNRQQHTMLHIAAMLGYKKLCEILIERGIEIDVQDKYGFTALHYAAWTGEIEIVRCLLYAGSNDAIRNFNDQSASDLAMSRNYDEVSALIVDYHFHDSGVSLSPTSSEERSLIDSGGEDSWYDDSDEDCNEDDRNISMNSDIGMYSANKDESPNSPETENNTTPHISWVDAKTASDLMHDEFDRDDEIVDAEVVEDEKKYLKQPLSEIATDLATASTIWLQKTFAHMHMPTISKPSNINITLPNIKMPNLQMPNLQMPNLHNFSSPKLSTMTF</sequence>
<dbReference type="PANTHER" id="PTHR23335">
    <property type="entry name" value="CALMODULIN-BINDING TRANSCRIPTION ACTIVATOR CAMTA"/>
    <property type="match status" value="1"/>
</dbReference>
<dbReference type="InterPro" id="IPR002110">
    <property type="entry name" value="Ankyrin_rpt"/>
</dbReference>
<dbReference type="InterPro" id="IPR013783">
    <property type="entry name" value="Ig-like_fold"/>
</dbReference>
<feature type="compositionally biased region" description="Polar residues" evidence="3">
    <location>
        <begin position="251"/>
        <end position="260"/>
    </location>
</feature>
<organism evidence="5 6">
    <name type="scientific">Acaulospora morrowiae</name>
    <dbReference type="NCBI Taxonomy" id="94023"/>
    <lineage>
        <taxon>Eukaryota</taxon>
        <taxon>Fungi</taxon>
        <taxon>Fungi incertae sedis</taxon>
        <taxon>Mucoromycota</taxon>
        <taxon>Glomeromycotina</taxon>
        <taxon>Glomeromycetes</taxon>
        <taxon>Diversisporales</taxon>
        <taxon>Acaulosporaceae</taxon>
        <taxon>Acaulospora</taxon>
    </lineage>
</organism>
<feature type="compositionally biased region" description="Low complexity" evidence="3">
    <location>
        <begin position="385"/>
        <end position="400"/>
    </location>
</feature>
<evidence type="ECO:0000313" key="5">
    <source>
        <dbReference type="EMBL" id="CAG8582667.1"/>
    </source>
</evidence>
<feature type="compositionally biased region" description="Polar residues" evidence="3">
    <location>
        <begin position="896"/>
        <end position="907"/>
    </location>
</feature>
<dbReference type="SMART" id="SM00248">
    <property type="entry name" value="ANK"/>
    <property type="match status" value="2"/>
</dbReference>
<evidence type="ECO:0000256" key="3">
    <source>
        <dbReference type="SAM" id="MobiDB-lite"/>
    </source>
</evidence>
<dbReference type="Gene3D" id="1.25.40.20">
    <property type="entry name" value="Ankyrin repeat-containing domain"/>
    <property type="match status" value="1"/>
</dbReference>
<dbReference type="Pfam" id="PF12796">
    <property type="entry name" value="Ank_2"/>
    <property type="match status" value="1"/>
</dbReference>
<feature type="repeat" description="ANK" evidence="2">
    <location>
        <begin position="780"/>
        <end position="812"/>
    </location>
</feature>
<evidence type="ECO:0000259" key="4">
    <source>
        <dbReference type="SMART" id="SM00429"/>
    </source>
</evidence>
<keyword evidence="1 2" id="KW-0040">ANK repeat</keyword>
<dbReference type="Gene3D" id="2.60.40.10">
    <property type="entry name" value="Immunoglobulins"/>
    <property type="match status" value="1"/>
</dbReference>
<feature type="domain" description="IPT/TIG" evidence="4">
    <location>
        <begin position="565"/>
        <end position="653"/>
    </location>
</feature>
<feature type="region of interest" description="Disordered" evidence="3">
    <location>
        <begin position="1"/>
        <end position="26"/>
    </location>
</feature>
<evidence type="ECO:0000256" key="1">
    <source>
        <dbReference type="ARBA" id="ARBA00023043"/>
    </source>
</evidence>
<protein>
    <submittedName>
        <fullName evidence="5">6864_t:CDS:1</fullName>
    </submittedName>
</protein>
<dbReference type="InterPro" id="IPR057962">
    <property type="entry name" value="SPT23_MGA2_DBD"/>
</dbReference>
<reference evidence="5" key="1">
    <citation type="submission" date="2021-06" db="EMBL/GenBank/DDBJ databases">
        <authorList>
            <person name="Kallberg Y."/>
            <person name="Tangrot J."/>
            <person name="Rosling A."/>
        </authorList>
    </citation>
    <scope>NUCLEOTIDE SEQUENCE</scope>
    <source>
        <strain evidence="5">CL551</strain>
    </source>
</reference>
<feature type="compositionally biased region" description="Acidic residues" evidence="3">
    <location>
        <begin position="859"/>
        <end position="874"/>
    </location>
</feature>
<feature type="repeat" description="ANK" evidence="2">
    <location>
        <begin position="747"/>
        <end position="779"/>
    </location>
</feature>
<dbReference type="GO" id="GO:0005634">
    <property type="term" value="C:nucleus"/>
    <property type="evidence" value="ECO:0007669"/>
    <property type="project" value="TreeGrafter"/>
</dbReference>
<evidence type="ECO:0000256" key="2">
    <source>
        <dbReference type="PROSITE-ProRule" id="PRU00023"/>
    </source>
</evidence>
<dbReference type="InterPro" id="IPR002909">
    <property type="entry name" value="IPT_dom"/>
</dbReference>
<feature type="region of interest" description="Disordered" evidence="3">
    <location>
        <begin position="337"/>
        <end position="421"/>
    </location>
</feature>
<dbReference type="PANTHER" id="PTHR23335:SF1">
    <property type="entry name" value="CALMODULIN-BINDING TRANSCRIPTION ACTIVATOR, ISOFORM F"/>
    <property type="match status" value="1"/>
</dbReference>
<accession>A0A9N9BZW5</accession>
<dbReference type="PROSITE" id="PS50297">
    <property type="entry name" value="ANK_REP_REGION"/>
    <property type="match status" value="2"/>
</dbReference>
<dbReference type="EMBL" id="CAJVPV010004993">
    <property type="protein sequence ID" value="CAG8582667.1"/>
    <property type="molecule type" value="Genomic_DNA"/>
</dbReference>
<dbReference type="InterPro" id="IPR036770">
    <property type="entry name" value="Ankyrin_rpt-contain_sf"/>
</dbReference>
<name>A0A9N9BZW5_9GLOM</name>
<dbReference type="SUPFAM" id="SSF81296">
    <property type="entry name" value="E set domains"/>
    <property type="match status" value="1"/>
</dbReference>
<dbReference type="Pfam" id="PF01833">
    <property type="entry name" value="TIG"/>
    <property type="match status" value="1"/>
</dbReference>
<dbReference type="GO" id="GO:0003690">
    <property type="term" value="F:double-stranded DNA binding"/>
    <property type="evidence" value="ECO:0007669"/>
    <property type="project" value="TreeGrafter"/>
</dbReference>
<dbReference type="InterPro" id="IPR014756">
    <property type="entry name" value="Ig_E-set"/>
</dbReference>
<dbReference type="GO" id="GO:0003712">
    <property type="term" value="F:transcription coregulator activity"/>
    <property type="evidence" value="ECO:0007669"/>
    <property type="project" value="TreeGrafter"/>
</dbReference>
<dbReference type="Proteomes" id="UP000789342">
    <property type="component" value="Unassembled WGS sequence"/>
</dbReference>